<evidence type="ECO:0000256" key="3">
    <source>
        <dbReference type="ARBA" id="ARBA00009759"/>
    </source>
</evidence>
<dbReference type="FunFam" id="3.40.190.80:FF:000020">
    <property type="entry name" value="Fructose-1,6-bisphosphatase/inositol-1-monophosphatase"/>
    <property type="match status" value="1"/>
</dbReference>
<dbReference type="PANTHER" id="PTHR20854">
    <property type="entry name" value="INOSITOL MONOPHOSPHATASE"/>
    <property type="match status" value="1"/>
</dbReference>
<accession>A0A0L0HA25</accession>
<sequence>MADYKPYLTEALSIARTAGAIIKNAFTNRTTLSIDLKNANDADLVTQVDRQVEQVIFSHLRSVYPSHKFVGEESVSESESKRTGLDDTPSWVVDPIDGTTNFVHGFPFVAVAIALVIKGRPVVGVVYNPIMEELFYATHGGGAFLNETPLPLPPLKPLPSLSTALVASEYGSDRAPEILDPKVRTLHKVVASPARGVRTIGSAALTMCYVARGTLDAYWEAGVHAWDVAAATVILREAGGIVVNWEKGSREENGAEVYDLCSRNVLCVRKTTGAGEGEVIVEKIRAAIEPVEYARD</sequence>
<name>A0A0L0HA25_SPIPD</name>
<dbReference type="InterPro" id="IPR020550">
    <property type="entry name" value="Inositol_monophosphatase_CS"/>
</dbReference>
<dbReference type="Proteomes" id="UP000053201">
    <property type="component" value="Unassembled WGS sequence"/>
</dbReference>
<dbReference type="PROSITE" id="PS00629">
    <property type="entry name" value="IMP_1"/>
    <property type="match status" value="1"/>
</dbReference>
<dbReference type="OMA" id="ERGLHPW"/>
<evidence type="ECO:0000256" key="4">
    <source>
        <dbReference type="ARBA" id="ARBA00022723"/>
    </source>
</evidence>
<keyword evidence="5 8" id="KW-0378">Hydrolase</keyword>
<protein>
    <recommendedName>
        <fullName evidence="8">Inositol-1-monophosphatase</fullName>
        <ecNumber evidence="8">3.1.3.25</ecNumber>
    </recommendedName>
</protein>
<dbReference type="GO" id="GO:0007165">
    <property type="term" value="P:signal transduction"/>
    <property type="evidence" value="ECO:0007669"/>
    <property type="project" value="TreeGrafter"/>
</dbReference>
<proteinExistence type="inferred from homology"/>
<evidence type="ECO:0000256" key="7">
    <source>
        <dbReference type="PIRSR" id="PIRSR600760-2"/>
    </source>
</evidence>
<dbReference type="FunFam" id="3.30.540.10:FF:000004">
    <property type="entry name" value="Inositol-1-monophosphatase"/>
    <property type="match status" value="1"/>
</dbReference>
<feature type="binding site" evidence="7">
    <location>
        <position position="96"/>
    </location>
    <ligand>
        <name>Mg(2+)</name>
        <dbReference type="ChEBI" id="CHEBI:18420"/>
        <label>1</label>
        <note>catalytic</note>
    </ligand>
</feature>
<dbReference type="STRING" id="645134.A0A0L0HA25"/>
<evidence type="ECO:0000256" key="5">
    <source>
        <dbReference type="ARBA" id="ARBA00022801"/>
    </source>
</evidence>
<dbReference type="GO" id="GO:0046854">
    <property type="term" value="P:phosphatidylinositol phosphate biosynthetic process"/>
    <property type="evidence" value="ECO:0007669"/>
    <property type="project" value="InterPro"/>
</dbReference>
<evidence type="ECO:0000256" key="6">
    <source>
        <dbReference type="ARBA" id="ARBA00022842"/>
    </source>
</evidence>
<dbReference type="GO" id="GO:0008934">
    <property type="term" value="F:inositol monophosphate 1-phosphatase activity"/>
    <property type="evidence" value="ECO:0007669"/>
    <property type="project" value="InterPro"/>
</dbReference>
<evidence type="ECO:0000313" key="10">
    <source>
        <dbReference type="Proteomes" id="UP000053201"/>
    </source>
</evidence>
<evidence type="ECO:0000256" key="1">
    <source>
        <dbReference type="ARBA" id="ARBA00001033"/>
    </source>
</evidence>
<dbReference type="InParanoid" id="A0A0L0HA25"/>
<feature type="binding site" evidence="7">
    <location>
        <position position="97"/>
    </location>
    <ligand>
        <name>Mg(2+)</name>
        <dbReference type="ChEBI" id="CHEBI:18420"/>
        <label>1</label>
        <note>catalytic</note>
    </ligand>
</feature>
<comment type="catalytic activity">
    <reaction evidence="1 8">
        <text>a myo-inositol phosphate + H2O = myo-inositol + phosphate</text>
        <dbReference type="Rhea" id="RHEA:24056"/>
        <dbReference type="ChEBI" id="CHEBI:15377"/>
        <dbReference type="ChEBI" id="CHEBI:17268"/>
        <dbReference type="ChEBI" id="CHEBI:43474"/>
        <dbReference type="ChEBI" id="CHEBI:84139"/>
        <dbReference type="EC" id="3.1.3.25"/>
    </reaction>
</comment>
<feature type="binding site" evidence="7">
    <location>
        <position position="94"/>
    </location>
    <ligand>
        <name>Mg(2+)</name>
        <dbReference type="ChEBI" id="CHEBI:18420"/>
        <label>1</label>
        <note>catalytic</note>
    </ligand>
</feature>
<dbReference type="AlphaFoldDB" id="A0A0L0HA25"/>
<evidence type="ECO:0000256" key="2">
    <source>
        <dbReference type="ARBA" id="ARBA00001946"/>
    </source>
</evidence>
<feature type="binding site" evidence="7">
    <location>
        <position position="72"/>
    </location>
    <ligand>
        <name>Mg(2+)</name>
        <dbReference type="ChEBI" id="CHEBI:18420"/>
        <label>1</label>
        <note>catalytic</note>
    </ligand>
</feature>
<dbReference type="PANTHER" id="PTHR20854:SF4">
    <property type="entry name" value="INOSITOL-1-MONOPHOSPHATASE-RELATED"/>
    <property type="match status" value="1"/>
</dbReference>
<comment type="pathway">
    <text evidence="8">Polyol metabolism; myo-inositol biosynthesis; myo-inositol from D-glucose 6-phosphate: step 2/2.</text>
</comment>
<dbReference type="SUPFAM" id="SSF56655">
    <property type="entry name" value="Carbohydrate phosphatase"/>
    <property type="match status" value="1"/>
</dbReference>
<comment type="similarity">
    <text evidence="3 8">Belongs to the inositol monophosphatase superfamily.</text>
</comment>
<keyword evidence="6 7" id="KW-0460">Magnesium</keyword>
<dbReference type="VEuPathDB" id="FungiDB:SPPG_06114"/>
<dbReference type="InterPro" id="IPR033942">
    <property type="entry name" value="IMPase"/>
</dbReference>
<dbReference type="OrthoDB" id="10254945at2759"/>
<dbReference type="GO" id="GO:0046872">
    <property type="term" value="F:metal ion binding"/>
    <property type="evidence" value="ECO:0007669"/>
    <property type="project" value="UniProtKB-KW"/>
</dbReference>
<dbReference type="InterPro" id="IPR020583">
    <property type="entry name" value="Inositol_monoP_metal-BS"/>
</dbReference>
<organism evidence="9 10">
    <name type="scientific">Spizellomyces punctatus (strain DAOM BR117)</name>
    <dbReference type="NCBI Taxonomy" id="645134"/>
    <lineage>
        <taxon>Eukaryota</taxon>
        <taxon>Fungi</taxon>
        <taxon>Fungi incertae sedis</taxon>
        <taxon>Chytridiomycota</taxon>
        <taxon>Chytridiomycota incertae sedis</taxon>
        <taxon>Chytridiomycetes</taxon>
        <taxon>Spizellomycetales</taxon>
        <taxon>Spizellomycetaceae</taxon>
        <taxon>Spizellomyces</taxon>
    </lineage>
</organism>
<dbReference type="EC" id="3.1.3.25" evidence="8"/>
<dbReference type="Gene3D" id="3.40.190.80">
    <property type="match status" value="1"/>
</dbReference>
<dbReference type="UniPathway" id="UPA00823">
    <property type="reaction ID" value="UER00788"/>
</dbReference>
<dbReference type="RefSeq" id="XP_016606450.1">
    <property type="nucleotide sequence ID" value="XM_016754320.1"/>
</dbReference>
<evidence type="ECO:0000256" key="8">
    <source>
        <dbReference type="RuleBase" id="RU364068"/>
    </source>
</evidence>
<gene>
    <name evidence="9" type="ORF">SPPG_06114</name>
</gene>
<dbReference type="Pfam" id="PF00459">
    <property type="entry name" value="Inositol_P"/>
    <property type="match status" value="1"/>
</dbReference>
<dbReference type="Gene3D" id="3.30.540.10">
    <property type="entry name" value="Fructose-1,6-Bisphosphatase, subunit A, domain 1"/>
    <property type="match status" value="1"/>
</dbReference>
<dbReference type="GeneID" id="27689445"/>
<dbReference type="CDD" id="cd01639">
    <property type="entry name" value="IMPase"/>
    <property type="match status" value="1"/>
</dbReference>
<feature type="binding site" evidence="7">
    <location>
        <position position="227"/>
    </location>
    <ligand>
        <name>Mg(2+)</name>
        <dbReference type="ChEBI" id="CHEBI:18420"/>
        <label>1</label>
        <note>catalytic</note>
    </ligand>
</feature>
<reference evidence="9 10" key="1">
    <citation type="submission" date="2009-08" db="EMBL/GenBank/DDBJ databases">
        <title>The Genome Sequence of Spizellomyces punctatus strain DAOM BR117.</title>
        <authorList>
            <consortium name="The Broad Institute Genome Sequencing Platform"/>
            <person name="Russ C."/>
            <person name="Cuomo C."/>
            <person name="Shea T."/>
            <person name="Young S.K."/>
            <person name="Zeng Q."/>
            <person name="Koehrsen M."/>
            <person name="Haas B."/>
            <person name="Borodovsky M."/>
            <person name="Guigo R."/>
            <person name="Alvarado L."/>
            <person name="Berlin A."/>
            <person name="Bochicchio J."/>
            <person name="Borenstein D."/>
            <person name="Chapman S."/>
            <person name="Chen Z."/>
            <person name="Engels R."/>
            <person name="Freedman E."/>
            <person name="Gellesch M."/>
            <person name="Goldberg J."/>
            <person name="Griggs A."/>
            <person name="Gujja S."/>
            <person name="Heiman D."/>
            <person name="Hepburn T."/>
            <person name="Howarth C."/>
            <person name="Jen D."/>
            <person name="Larson L."/>
            <person name="Lewis B."/>
            <person name="Mehta T."/>
            <person name="Park D."/>
            <person name="Pearson M."/>
            <person name="Roberts A."/>
            <person name="Saif S."/>
            <person name="Shenoy N."/>
            <person name="Sisk P."/>
            <person name="Stolte C."/>
            <person name="Sykes S."/>
            <person name="Thomson T."/>
            <person name="Walk T."/>
            <person name="White J."/>
            <person name="Yandava C."/>
            <person name="Burger G."/>
            <person name="Gray M.W."/>
            <person name="Holland P.W.H."/>
            <person name="King N."/>
            <person name="Lang F.B.F."/>
            <person name="Roger A.J."/>
            <person name="Ruiz-Trillo I."/>
            <person name="Lander E."/>
            <person name="Nusbaum C."/>
        </authorList>
    </citation>
    <scope>NUCLEOTIDE SEQUENCE [LARGE SCALE GENOMIC DNA]</scope>
    <source>
        <strain evidence="9 10">DAOM BR117</strain>
    </source>
</reference>
<dbReference type="GO" id="GO:0006021">
    <property type="term" value="P:inositol biosynthetic process"/>
    <property type="evidence" value="ECO:0007669"/>
    <property type="project" value="UniProtKB-UniPathway"/>
</dbReference>
<keyword evidence="4 7" id="KW-0479">Metal-binding</keyword>
<comment type="cofactor">
    <cofactor evidence="2 7 8">
        <name>Mg(2+)</name>
        <dbReference type="ChEBI" id="CHEBI:18420"/>
    </cofactor>
</comment>
<dbReference type="PROSITE" id="PS00630">
    <property type="entry name" value="IMP_2"/>
    <property type="match status" value="1"/>
</dbReference>
<evidence type="ECO:0000313" key="9">
    <source>
        <dbReference type="EMBL" id="KNC98410.1"/>
    </source>
</evidence>
<keyword evidence="10" id="KW-1185">Reference proteome</keyword>
<dbReference type="PRINTS" id="PR00377">
    <property type="entry name" value="IMPHPHTASES"/>
</dbReference>
<dbReference type="eggNOG" id="KOG2951">
    <property type="taxonomic scope" value="Eukaryota"/>
</dbReference>
<dbReference type="EMBL" id="KQ257460">
    <property type="protein sequence ID" value="KNC98410.1"/>
    <property type="molecule type" value="Genomic_DNA"/>
</dbReference>
<dbReference type="InterPro" id="IPR000760">
    <property type="entry name" value="Inositol_monophosphatase-like"/>
</dbReference>